<dbReference type="Pfam" id="PF13926">
    <property type="entry name" value="DUF4211"/>
    <property type="match status" value="1"/>
</dbReference>
<evidence type="ECO:0000259" key="2">
    <source>
        <dbReference type="Pfam" id="PF13926"/>
    </source>
</evidence>
<reference evidence="4" key="1">
    <citation type="submission" date="2024-04" db="EMBL/GenBank/DDBJ databases">
        <authorList>
            <person name="Shaw F."/>
            <person name="Minotto A."/>
        </authorList>
    </citation>
    <scope>NUCLEOTIDE SEQUENCE [LARGE SCALE GENOMIC DNA]</scope>
</reference>
<protein>
    <recommendedName>
        <fullName evidence="2">DUF4211 domain-containing protein</fullName>
    </recommendedName>
</protein>
<feature type="compositionally biased region" description="Acidic residues" evidence="1">
    <location>
        <begin position="221"/>
        <end position="231"/>
    </location>
</feature>
<dbReference type="PANTHER" id="PTHR14689">
    <property type="entry name" value="PHORBOL-ESTER_DAG-TYPE DOMAIN-CONTAINING PROTEIN"/>
    <property type="match status" value="1"/>
</dbReference>
<feature type="compositionally biased region" description="Acidic residues" evidence="1">
    <location>
        <begin position="174"/>
        <end position="184"/>
    </location>
</feature>
<evidence type="ECO:0000256" key="1">
    <source>
        <dbReference type="SAM" id="MobiDB-lite"/>
    </source>
</evidence>
<feature type="compositionally biased region" description="Basic and acidic residues" evidence="1">
    <location>
        <begin position="32"/>
        <end position="43"/>
    </location>
</feature>
<gene>
    <name evidence="3" type="ORF">GFSPODELE1_LOCUS5008</name>
</gene>
<organism evidence="3 4">
    <name type="scientific">Somion occarium</name>
    <dbReference type="NCBI Taxonomy" id="3059160"/>
    <lineage>
        <taxon>Eukaryota</taxon>
        <taxon>Fungi</taxon>
        <taxon>Dikarya</taxon>
        <taxon>Basidiomycota</taxon>
        <taxon>Agaricomycotina</taxon>
        <taxon>Agaricomycetes</taxon>
        <taxon>Polyporales</taxon>
        <taxon>Cerrenaceae</taxon>
        <taxon>Somion</taxon>
    </lineage>
</organism>
<feature type="region of interest" description="Disordered" evidence="1">
    <location>
        <begin position="153"/>
        <end position="265"/>
    </location>
</feature>
<evidence type="ECO:0000313" key="3">
    <source>
        <dbReference type="EMBL" id="CAL1704452.1"/>
    </source>
</evidence>
<sequence>MPKPSNGSKKQKQQSLLGFFQSSSPARPSSPEMKHKLHAEPSKSSRRTPKSSPRKGKSKSKYETSSSAGESSDVGAISFEPAVYSLSDSDDDVKKSPRRPIVRKRRVKASRSNSPSPIIIESDSEEENVGVPVTWKGKAKAVPKRKLAVLDSDVEEEAPKRRKLVRGVRPPSPEESDDLIEELDQDKVIEPRFRARGKKSTYLKNLEKLKRKKRGESVQSDSEEVEEDEDNAAPFARARPSNGNDDSASGGEASEEEEDTFIVEDDNKVELPPEWSMSTYQDLTHHFKIVCQLFVHLAVQPPNDRRSFMEESLKSDYFSVPLQVARRKISGMRDSLVASSVWRPDFKKPLETYPHFEIVQLDFAEPGCDACHLGGRLSTRIGRLSGEPYDKLSFQPLSENSDSSDESDSEEEDEKPSLKKEFHLGRFCARRTLVFHHFTHWEYALFEALDDEVQGLRNRLAGRKKGKNVFIPVAYAGGAQAPDDPNDADKIMSWLDERHIIETQWVAVKKMMDDARNLDVAAKRGDDIDD</sequence>
<feature type="region of interest" description="Disordered" evidence="1">
    <location>
        <begin position="388"/>
        <end position="417"/>
    </location>
</feature>
<accession>A0ABP1DBH3</accession>
<feature type="compositionally biased region" description="Basic residues" evidence="1">
    <location>
        <begin position="96"/>
        <end position="109"/>
    </location>
</feature>
<feature type="domain" description="DUF4211" evidence="2">
    <location>
        <begin position="261"/>
        <end position="392"/>
    </location>
</feature>
<dbReference type="Proteomes" id="UP001497453">
    <property type="component" value="Chromosome 3"/>
</dbReference>
<feature type="compositionally biased region" description="Basic residues" evidence="1">
    <location>
        <begin position="44"/>
        <end position="59"/>
    </location>
</feature>
<keyword evidence="4" id="KW-1185">Reference proteome</keyword>
<evidence type="ECO:0000313" key="4">
    <source>
        <dbReference type="Proteomes" id="UP001497453"/>
    </source>
</evidence>
<dbReference type="PANTHER" id="PTHR14689:SF0">
    <property type="entry name" value="COILED-COIL DOMAIN-CONTAINING PROTEIN 82"/>
    <property type="match status" value="1"/>
</dbReference>
<feature type="compositionally biased region" description="Low complexity" evidence="1">
    <location>
        <begin position="1"/>
        <end position="24"/>
    </location>
</feature>
<feature type="compositionally biased region" description="Acidic residues" evidence="1">
    <location>
        <begin position="253"/>
        <end position="264"/>
    </location>
</feature>
<feature type="compositionally biased region" description="Acidic residues" evidence="1">
    <location>
        <begin position="402"/>
        <end position="414"/>
    </location>
</feature>
<name>A0ABP1DBH3_9APHY</name>
<feature type="compositionally biased region" description="Low complexity" evidence="1">
    <location>
        <begin position="110"/>
        <end position="121"/>
    </location>
</feature>
<dbReference type="InterPro" id="IPR025451">
    <property type="entry name" value="DUF4211"/>
</dbReference>
<dbReference type="EMBL" id="OZ037946">
    <property type="protein sequence ID" value="CAL1704452.1"/>
    <property type="molecule type" value="Genomic_DNA"/>
</dbReference>
<proteinExistence type="predicted"/>
<feature type="region of interest" description="Disordered" evidence="1">
    <location>
        <begin position="1"/>
        <end position="127"/>
    </location>
</feature>